<keyword evidence="4" id="KW-1185">Reference proteome</keyword>
<feature type="transmembrane region" description="Helical" evidence="1">
    <location>
        <begin position="331"/>
        <end position="351"/>
    </location>
</feature>
<feature type="chain" id="PRO_5020786404" description="Protein BatD" evidence="2">
    <location>
        <begin position="17"/>
        <end position="550"/>
    </location>
</feature>
<keyword evidence="2" id="KW-0732">Signal</keyword>
<proteinExistence type="predicted"/>
<evidence type="ECO:0008006" key="5">
    <source>
        <dbReference type="Google" id="ProtNLM"/>
    </source>
</evidence>
<dbReference type="OrthoDB" id="9807384at2"/>
<dbReference type="EMBL" id="SMFK01000001">
    <property type="protein sequence ID" value="TDD99783.1"/>
    <property type="molecule type" value="Genomic_DNA"/>
</dbReference>
<protein>
    <recommendedName>
        <fullName evidence="5">Protein BatD</fullName>
    </recommendedName>
</protein>
<sequence>MKKILFLLLLTTTVFAQQKQVLTSIDTTKNKIGAEFKLTFTTSVDKATKVVFPKAKNFGALEVIQSYPIDTVKKNDRYELIKKYGLTQFDSGRYTIPSVKILINNKAFLTDSLLVEVANVQVDTLRQKMYDIKDIVKVEDSIGDWWKYLLGLLLLLGVGALIYWFVKKRQKAKIEEEIYKSPIEKATSLLNNLEKKELWQHGEVKAYYSELTDIVRNYIEEAIEIPAMESTTSELIAGLKVASKKKKMKLSQETIENLFVVLKQADLVKFAKSKPLDFEITEDRKKIERAIVTLDKSIPVVVQTEDDLLLNEMQRQAQLKRELEKQRKKRIAITVISVFMLLFITTSYFVVTKGFDYVIDNVFGNSSKELLEGEWIQSDYGNPSVRISTPQVLVRTDLTKTLPKDGLALIKDMQSFTDGSMKANFYIVLSTLHFKPDANAGEQGEQKQIDLSKALEGALQTLESQGAQNMIVKQEDFQTNEGIKGIKGYGTFSKIDAENKSSAKLYYEALIFSQDGGLQQIIIIHEEGDKYANEITDKILSSVELQNTKQ</sequence>
<dbReference type="Proteomes" id="UP000295479">
    <property type="component" value="Unassembled WGS sequence"/>
</dbReference>
<evidence type="ECO:0000313" key="3">
    <source>
        <dbReference type="EMBL" id="TDD99783.1"/>
    </source>
</evidence>
<organism evidence="3 4">
    <name type="scientific">Flavobacterium cellulosilyticum</name>
    <dbReference type="NCBI Taxonomy" id="2541731"/>
    <lineage>
        <taxon>Bacteria</taxon>
        <taxon>Pseudomonadati</taxon>
        <taxon>Bacteroidota</taxon>
        <taxon>Flavobacteriia</taxon>
        <taxon>Flavobacteriales</taxon>
        <taxon>Flavobacteriaceae</taxon>
        <taxon>Flavobacterium</taxon>
    </lineage>
</organism>
<gene>
    <name evidence="3" type="ORF">E0F76_03420</name>
</gene>
<dbReference type="AlphaFoldDB" id="A0A4R5CN24"/>
<comment type="caution">
    <text evidence="3">The sequence shown here is derived from an EMBL/GenBank/DDBJ whole genome shotgun (WGS) entry which is preliminary data.</text>
</comment>
<dbReference type="RefSeq" id="WP_132001354.1">
    <property type="nucleotide sequence ID" value="NZ_SMFK01000001.1"/>
</dbReference>
<keyword evidence="1" id="KW-1133">Transmembrane helix</keyword>
<feature type="signal peptide" evidence="2">
    <location>
        <begin position="1"/>
        <end position="16"/>
    </location>
</feature>
<reference evidence="3 4" key="1">
    <citation type="submission" date="2019-03" db="EMBL/GenBank/DDBJ databases">
        <title>Flavobacterium AR-3-4 sp. nov. isolated from arctic soil.</title>
        <authorList>
            <person name="Chaudhary D.K."/>
        </authorList>
    </citation>
    <scope>NUCLEOTIDE SEQUENCE [LARGE SCALE GENOMIC DNA]</scope>
    <source>
        <strain evidence="3 4">AR-3-4</strain>
    </source>
</reference>
<name>A0A4R5CN24_9FLAO</name>
<evidence type="ECO:0000256" key="2">
    <source>
        <dbReference type="SAM" id="SignalP"/>
    </source>
</evidence>
<accession>A0A4R5CN24</accession>
<keyword evidence="1" id="KW-0812">Transmembrane</keyword>
<evidence type="ECO:0000313" key="4">
    <source>
        <dbReference type="Proteomes" id="UP000295479"/>
    </source>
</evidence>
<evidence type="ECO:0000256" key="1">
    <source>
        <dbReference type="SAM" id="Phobius"/>
    </source>
</evidence>
<feature type="transmembrane region" description="Helical" evidence="1">
    <location>
        <begin position="145"/>
        <end position="166"/>
    </location>
</feature>
<keyword evidence="1" id="KW-0472">Membrane</keyword>